<sequence length="260" mass="30216">MEKYIDVSVVIPYYKSNKTILRALNSILEQKVLPNEIIIIDDFSNTEEDNFTLDSIGKKYGVKVVKLKKNKGAGSARNVGMDTANSKYIAFLDSDDSWDENKLKIQYEIMEKSDAFISTHHTTISGGNKKKTNKVRKIKLQQQLLKNQFATRAVMLKNHDKYRFEEGKRYAEDFLLWTQILFDKNPAIYINSTLAYSYKNDFGDGGLTGDLKKMYVGSLDSYETLRNQNYLNNTSLICLKLFQRFKYFIRILRIFIRGKK</sequence>
<evidence type="ECO:0000259" key="2">
    <source>
        <dbReference type="Pfam" id="PF00535"/>
    </source>
</evidence>
<dbReference type="CDD" id="cd00761">
    <property type="entry name" value="Glyco_tranf_GTA_type"/>
    <property type="match status" value="1"/>
</dbReference>
<comment type="similarity">
    <text evidence="1">Belongs to the glycosyltransferase 2 family.</text>
</comment>
<dbReference type="PANTHER" id="PTHR22916:SF3">
    <property type="entry name" value="UDP-GLCNAC:BETAGAL BETA-1,3-N-ACETYLGLUCOSAMINYLTRANSFERASE-LIKE PROTEIN 1"/>
    <property type="match status" value="1"/>
</dbReference>
<evidence type="ECO:0000256" key="1">
    <source>
        <dbReference type="ARBA" id="ARBA00006739"/>
    </source>
</evidence>
<reference evidence="3 4" key="1">
    <citation type="journal article" date="2016" name="Front. Microbiol.">
        <title>Comprehensive Phylogenetic Analysis of Bovine Non-aureus Staphylococci Species Based on Whole-Genome Sequencing.</title>
        <authorList>
            <person name="Naushad S."/>
            <person name="Barkema H.W."/>
            <person name="Luby C."/>
            <person name="Condas L.A."/>
            <person name="Nobrega D.B."/>
            <person name="Carson D.A."/>
            <person name="De Buck J."/>
        </authorList>
    </citation>
    <scope>NUCLEOTIDE SEQUENCE [LARGE SCALE GENOMIC DNA]</scope>
    <source>
        <strain evidence="3 4">SNUC 2204</strain>
    </source>
</reference>
<dbReference type="Gene3D" id="3.90.550.10">
    <property type="entry name" value="Spore Coat Polysaccharide Biosynthesis Protein SpsA, Chain A"/>
    <property type="match status" value="1"/>
</dbReference>
<dbReference type="AlphaFoldDB" id="A0A2T4PQ87"/>
<dbReference type="GO" id="GO:0016758">
    <property type="term" value="F:hexosyltransferase activity"/>
    <property type="evidence" value="ECO:0007669"/>
    <property type="project" value="UniProtKB-ARBA"/>
</dbReference>
<protein>
    <recommendedName>
        <fullName evidence="2">Glycosyltransferase 2-like domain-containing protein</fullName>
    </recommendedName>
</protein>
<proteinExistence type="inferred from homology"/>
<feature type="domain" description="Glycosyltransferase 2-like" evidence="2">
    <location>
        <begin position="8"/>
        <end position="144"/>
    </location>
</feature>
<evidence type="ECO:0000313" key="4">
    <source>
        <dbReference type="Proteomes" id="UP000241209"/>
    </source>
</evidence>
<dbReference type="InterPro" id="IPR001173">
    <property type="entry name" value="Glyco_trans_2-like"/>
</dbReference>
<dbReference type="InterPro" id="IPR029044">
    <property type="entry name" value="Nucleotide-diphossugar_trans"/>
</dbReference>
<dbReference type="Pfam" id="PF00535">
    <property type="entry name" value="Glycos_transf_2"/>
    <property type="match status" value="1"/>
</dbReference>
<dbReference type="Proteomes" id="UP000241209">
    <property type="component" value="Unassembled WGS sequence"/>
</dbReference>
<accession>A0A2T4PQ87</accession>
<organism evidence="3 4">
    <name type="scientific">Mammaliicoccus vitulinus</name>
    <dbReference type="NCBI Taxonomy" id="71237"/>
    <lineage>
        <taxon>Bacteria</taxon>
        <taxon>Bacillati</taxon>
        <taxon>Bacillota</taxon>
        <taxon>Bacilli</taxon>
        <taxon>Bacillales</taxon>
        <taxon>Staphylococcaceae</taxon>
        <taxon>Mammaliicoccus</taxon>
    </lineage>
</organism>
<dbReference type="SUPFAM" id="SSF53448">
    <property type="entry name" value="Nucleotide-diphospho-sugar transferases"/>
    <property type="match status" value="1"/>
</dbReference>
<comment type="caution">
    <text evidence="3">The sequence shown here is derived from an EMBL/GenBank/DDBJ whole genome shotgun (WGS) entry which is preliminary data.</text>
</comment>
<dbReference type="PANTHER" id="PTHR22916">
    <property type="entry name" value="GLYCOSYLTRANSFERASE"/>
    <property type="match status" value="1"/>
</dbReference>
<dbReference type="EMBL" id="PZFK01000055">
    <property type="protein sequence ID" value="PTI27522.1"/>
    <property type="molecule type" value="Genomic_DNA"/>
</dbReference>
<gene>
    <name evidence="3" type="ORF">BU072_13045</name>
</gene>
<evidence type="ECO:0000313" key="3">
    <source>
        <dbReference type="EMBL" id="PTI27522.1"/>
    </source>
</evidence>
<name>A0A2T4PQ87_9STAP</name>
<dbReference type="RefSeq" id="WP_107557432.1">
    <property type="nucleotide sequence ID" value="NZ_PZFK01000055.1"/>
</dbReference>